<keyword evidence="1" id="KW-0472">Membrane</keyword>
<proteinExistence type="predicted"/>
<dbReference type="Proteomes" id="UP001462502">
    <property type="component" value="Unassembled WGS sequence"/>
</dbReference>
<organism evidence="3 4">
    <name type="scientific">Chromobacterium phragmitis</name>
    <dbReference type="NCBI Taxonomy" id="2202141"/>
    <lineage>
        <taxon>Bacteria</taxon>
        <taxon>Pseudomonadati</taxon>
        <taxon>Pseudomonadota</taxon>
        <taxon>Betaproteobacteria</taxon>
        <taxon>Neisseriales</taxon>
        <taxon>Chromobacteriaceae</taxon>
        <taxon>Chromobacterium</taxon>
    </lineage>
</organism>
<gene>
    <name evidence="3" type="ORF">ABI908_23180</name>
</gene>
<protein>
    <recommendedName>
        <fullName evidence="5">Conjugal transfer protein TrbC</fullName>
    </recommendedName>
</protein>
<dbReference type="RefSeq" id="WP_347935228.1">
    <property type="nucleotide sequence ID" value="NZ_CP158160.1"/>
</dbReference>
<dbReference type="EMBL" id="JBDXMI010000001">
    <property type="protein sequence ID" value="MEO9386999.1"/>
    <property type="molecule type" value="Genomic_DNA"/>
</dbReference>
<keyword evidence="2" id="KW-0732">Signal</keyword>
<feature type="transmembrane region" description="Helical" evidence="1">
    <location>
        <begin position="89"/>
        <end position="109"/>
    </location>
</feature>
<evidence type="ECO:0000256" key="2">
    <source>
        <dbReference type="SAM" id="SignalP"/>
    </source>
</evidence>
<keyword evidence="4" id="KW-1185">Reference proteome</keyword>
<reference evidence="3 4" key="1">
    <citation type="submission" date="2024-05" db="EMBL/GenBank/DDBJ databases">
        <authorList>
            <person name="De Oliveira J.P."/>
            <person name="Noriler S.A."/>
            <person name="De Oliveira A.G."/>
            <person name="Sipoli D.S."/>
        </authorList>
    </citation>
    <scope>NUCLEOTIDE SEQUENCE [LARGE SCALE GENOMIC DNA]</scope>
    <source>
        <strain evidence="3 4">LABIM192</strain>
    </source>
</reference>
<name>A0ABV0J0D8_9NEIS</name>
<feature type="transmembrane region" description="Helical" evidence="1">
    <location>
        <begin position="52"/>
        <end position="77"/>
    </location>
</feature>
<accession>A0ABV0J0D8</accession>
<evidence type="ECO:0008006" key="5">
    <source>
        <dbReference type="Google" id="ProtNLM"/>
    </source>
</evidence>
<keyword evidence="1" id="KW-0812">Transmembrane</keyword>
<feature type="chain" id="PRO_5045294949" description="Conjugal transfer protein TrbC" evidence="2">
    <location>
        <begin position="29"/>
        <end position="117"/>
    </location>
</feature>
<comment type="caution">
    <text evidence="3">The sequence shown here is derived from an EMBL/GenBank/DDBJ whole genome shotgun (WGS) entry which is preliminary data.</text>
</comment>
<feature type="signal peptide" evidence="2">
    <location>
        <begin position="1"/>
        <end position="28"/>
    </location>
</feature>
<sequence length="117" mass="12024">MKGKKIGIHYLCAPLVMALSGVSAAVSAAPQVTREGSLVETVEKVNTIFSTAQTALATGLQLVGIACMGFAAWNVYVSGKPGREDRGHMKTAVLAGLGGVIAYFAPNWIGLGAASLF</sequence>
<evidence type="ECO:0000313" key="4">
    <source>
        <dbReference type="Proteomes" id="UP001462502"/>
    </source>
</evidence>
<keyword evidence="1" id="KW-1133">Transmembrane helix</keyword>
<evidence type="ECO:0000313" key="3">
    <source>
        <dbReference type="EMBL" id="MEO9386999.1"/>
    </source>
</evidence>
<evidence type="ECO:0000256" key="1">
    <source>
        <dbReference type="SAM" id="Phobius"/>
    </source>
</evidence>